<dbReference type="AlphaFoldDB" id="A0A4S2MVU5"/>
<feature type="compositionally biased region" description="Polar residues" evidence="1">
    <location>
        <begin position="77"/>
        <end position="88"/>
    </location>
</feature>
<dbReference type="EMBL" id="ML220123">
    <property type="protein sequence ID" value="TGZ80636.1"/>
    <property type="molecule type" value="Genomic_DNA"/>
</dbReference>
<sequence>MPSSPLRDPRERHYDDRKRPRHTPNSISSTNNSSRYRETKPSSSRTHDIDSYIPSYSRRPPPRTRTDRSRSPRITSYRDQSYRPSESSYPLRRHRSRSPFRSPSAERRHRKNTQPDSYTRSLSRARTPERSLNPKLRDSYRPADSRRASIGEYIREDYRRARTPSRSTSSREVEIRPESVISSGRASSSRSPDFRREVRCEKPERRLSPDAPSVSYTPEEPNRQLQPPPSLPLTPRSASAIGFSKDGEVGNHQESRDVPEPVVQKEEEGISNRKPDILPADERMEYHERQQFPVAQQHPNTPSPSTIACSESGLSHSPSSNTPFLSPNPSFSDQYATQNSHFSSHTSLTPNSPPPRFMEVETPQIQYFEPQMMEPIHYSAVEYLPPAQVDQLMFDHKQQQQMMYQEDAEKDAEMQKMNVAALILISMRNQEETQVRSFPPRIQIGMDRNTYYSSILGGHGWWAARTPESVHPADGYWESMNPVTPGHEYGPAAYNNTHGHYPASRMFQAGPDDCGRPTMLADGSFMMSY</sequence>
<evidence type="ECO:0000313" key="2">
    <source>
        <dbReference type="EMBL" id="TGZ80636.1"/>
    </source>
</evidence>
<feature type="region of interest" description="Disordered" evidence="1">
    <location>
        <begin position="1"/>
        <end position="278"/>
    </location>
</feature>
<feature type="compositionally biased region" description="Low complexity" evidence="1">
    <location>
        <begin position="179"/>
        <end position="191"/>
    </location>
</feature>
<dbReference type="InParanoid" id="A0A4S2MVU5"/>
<protein>
    <submittedName>
        <fullName evidence="2">Uncharacterized protein</fullName>
    </submittedName>
</protein>
<accession>A0A4S2MVU5</accession>
<evidence type="ECO:0000313" key="3">
    <source>
        <dbReference type="Proteomes" id="UP000298138"/>
    </source>
</evidence>
<evidence type="ECO:0000256" key="1">
    <source>
        <dbReference type="SAM" id="MobiDB-lite"/>
    </source>
</evidence>
<gene>
    <name evidence="2" type="ORF">EX30DRAFT_364310</name>
</gene>
<proteinExistence type="predicted"/>
<feature type="region of interest" description="Disordered" evidence="1">
    <location>
        <begin position="293"/>
        <end position="356"/>
    </location>
</feature>
<feature type="compositionally biased region" description="Basic and acidic residues" evidence="1">
    <location>
        <begin position="245"/>
        <end position="278"/>
    </location>
</feature>
<name>A0A4S2MVU5_9PEZI</name>
<feature type="compositionally biased region" description="Polar residues" evidence="1">
    <location>
        <begin position="293"/>
        <end position="350"/>
    </location>
</feature>
<feature type="compositionally biased region" description="Basic and acidic residues" evidence="1">
    <location>
        <begin position="7"/>
        <end position="18"/>
    </location>
</feature>
<feature type="compositionally biased region" description="Low complexity" evidence="1">
    <location>
        <begin position="25"/>
        <end position="34"/>
    </location>
</feature>
<feature type="compositionally biased region" description="Basic and acidic residues" evidence="1">
    <location>
        <begin position="35"/>
        <end position="50"/>
    </location>
</feature>
<feature type="compositionally biased region" description="Basic and acidic residues" evidence="1">
    <location>
        <begin position="192"/>
        <end position="208"/>
    </location>
</feature>
<keyword evidence="3" id="KW-1185">Reference proteome</keyword>
<reference evidence="2 3" key="1">
    <citation type="submission" date="2019-04" db="EMBL/GenBank/DDBJ databases">
        <title>Comparative genomics and transcriptomics to analyze fruiting body development in filamentous ascomycetes.</title>
        <authorList>
            <consortium name="DOE Joint Genome Institute"/>
            <person name="Lutkenhaus R."/>
            <person name="Traeger S."/>
            <person name="Breuer J."/>
            <person name="Kuo A."/>
            <person name="Lipzen A."/>
            <person name="Pangilinan J."/>
            <person name="Dilworth D."/>
            <person name="Sandor L."/>
            <person name="Poggeler S."/>
            <person name="Barry K."/>
            <person name="Grigoriev I.V."/>
            <person name="Nowrousian M."/>
        </authorList>
    </citation>
    <scope>NUCLEOTIDE SEQUENCE [LARGE SCALE GENOMIC DNA]</scope>
    <source>
        <strain evidence="2 3">CBS 389.68</strain>
    </source>
</reference>
<feature type="compositionally biased region" description="Polar residues" evidence="1">
    <location>
        <begin position="114"/>
        <end position="124"/>
    </location>
</feature>
<organism evidence="2 3">
    <name type="scientific">Ascodesmis nigricans</name>
    <dbReference type="NCBI Taxonomy" id="341454"/>
    <lineage>
        <taxon>Eukaryota</taxon>
        <taxon>Fungi</taxon>
        <taxon>Dikarya</taxon>
        <taxon>Ascomycota</taxon>
        <taxon>Pezizomycotina</taxon>
        <taxon>Pezizomycetes</taxon>
        <taxon>Pezizales</taxon>
        <taxon>Ascodesmidaceae</taxon>
        <taxon>Ascodesmis</taxon>
    </lineage>
</organism>
<feature type="compositionally biased region" description="Basic and acidic residues" evidence="1">
    <location>
        <begin position="135"/>
        <end position="160"/>
    </location>
</feature>
<dbReference type="Proteomes" id="UP000298138">
    <property type="component" value="Unassembled WGS sequence"/>
</dbReference>